<dbReference type="InterPro" id="IPR011701">
    <property type="entry name" value="MFS"/>
</dbReference>
<dbReference type="InterPro" id="IPR036259">
    <property type="entry name" value="MFS_trans_sf"/>
</dbReference>
<evidence type="ECO:0000256" key="2">
    <source>
        <dbReference type="ARBA" id="ARBA00022692"/>
    </source>
</evidence>
<comment type="caution">
    <text evidence="5">The sequence shown here is derived from an EMBL/GenBank/DDBJ whole genome shotgun (WGS) entry which is preliminary data.</text>
</comment>
<evidence type="ECO:0000256" key="4">
    <source>
        <dbReference type="ARBA" id="ARBA00023136"/>
    </source>
</evidence>
<dbReference type="SUPFAM" id="SSF103473">
    <property type="entry name" value="MFS general substrate transporter"/>
    <property type="match status" value="1"/>
</dbReference>
<keyword evidence="3" id="KW-1133">Transmembrane helix</keyword>
<evidence type="ECO:0000256" key="3">
    <source>
        <dbReference type="ARBA" id="ARBA00022989"/>
    </source>
</evidence>
<gene>
    <name evidence="5" type="ORF">PCOR1329_LOCUS36905</name>
</gene>
<dbReference type="InterPro" id="IPR001958">
    <property type="entry name" value="Tet-R_TetA/multi-R_MdtG-like"/>
</dbReference>
<sequence>MGKVGALTGLGMILGPGLGGALSAGGFVLVSAVAAGLTLLNFCLALLSLPRDQAVGQRPGKPREPAPGGRAALAGAVRGAPGLACLYACQLQQMTAFGLFTGVLALFLHDAYGTTAAHMGSIYMVSGIAMAVVQGLALEPLASALGPKRCLLLGNATRLLSYCMLN</sequence>
<name>A0ABN9TA61_9DINO</name>
<dbReference type="Pfam" id="PF07690">
    <property type="entry name" value="MFS_1"/>
    <property type="match status" value="1"/>
</dbReference>
<evidence type="ECO:0000313" key="6">
    <source>
        <dbReference type="Proteomes" id="UP001189429"/>
    </source>
</evidence>
<evidence type="ECO:0008006" key="7">
    <source>
        <dbReference type="Google" id="ProtNLM"/>
    </source>
</evidence>
<reference evidence="5" key="1">
    <citation type="submission" date="2023-10" db="EMBL/GenBank/DDBJ databases">
        <authorList>
            <person name="Chen Y."/>
            <person name="Shah S."/>
            <person name="Dougan E. K."/>
            <person name="Thang M."/>
            <person name="Chan C."/>
        </authorList>
    </citation>
    <scope>NUCLEOTIDE SEQUENCE [LARGE SCALE GENOMIC DNA]</scope>
</reference>
<dbReference type="PRINTS" id="PR01035">
    <property type="entry name" value="TCRTETA"/>
</dbReference>
<protein>
    <recommendedName>
        <fullName evidence="7">Major facilitator superfamily (MFS) profile domain-containing protein</fullName>
    </recommendedName>
</protein>
<evidence type="ECO:0000313" key="5">
    <source>
        <dbReference type="EMBL" id="CAK0841801.1"/>
    </source>
</evidence>
<accession>A0ABN9TA61</accession>
<keyword evidence="4" id="KW-0472">Membrane</keyword>
<keyword evidence="6" id="KW-1185">Reference proteome</keyword>
<comment type="subcellular location">
    <subcellularLocation>
        <location evidence="1">Membrane</location>
        <topology evidence="1">Multi-pass membrane protein</topology>
    </subcellularLocation>
</comment>
<proteinExistence type="predicted"/>
<feature type="non-terminal residue" evidence="5">
    <location>
        <position position="166"/>
    </location>
</feature>
<dbReference type="EMBL" id="CAUYUJ010014482">
    <property type="protein sequence ID" value="CAK0841801.1"/>
    <property type="molecule type" value="Genomic_DNA"/>
</dbReference>
<dbReference type="PANTHER" id="PTHR24002">
    <property type="entry name" value="SOLUTE CARRIER FAMILY 22 MEMBER 18"/>
    <property type="match status" value="1"/>
</dbReference>
<dbReference type="Proteomes" id="UP001189429">
    <property type="component" value="Unassembled WGS sequence"/>
</dbReference>
<keyword evidence="2" id="KW-0812">Transmembrane</keyword>
<organism evidence="5 6">
    <name type="scientific">Prorocentrum cordatum</name>
    <dbReference type="NCBI Taxonomy" id="2364126"/>
    <lineage>
        <taxon>Eukaryota</taxon>
        <taxon>Sar</taxon>
        <taxon>Alveolata</taxon>
        <taxon>Dinophyceae</taxon>
        <taxon>Prorocentrales</taxon>
        <taxon>Prorocentraceae</taxon>
        <taxon>Prorocentrum</taxon>
    </lineage>
</organism>
<dbReference type="Gene3D" id="1.20.1250.20">
    <property type="entry name" value="MFS general substrate transporter like domains"/>
    <property type="match status" value="1"/>
</dbReference>
<evidence type="ECO:0000256" key="1">
    <source>
        <dbReference type="ARBA" id="ARBA00004141"/>
    </source>
</evidence>
<dbReference type="PANTHER" id="PTHR24002:SF3">
    <property type="entry name" value="SOLUTE CARRIER FAMILY 22 MEMBER 18"/>
    <property type="match status" value="1"/>
</dbReference>